<feature type="transmembrane region" description="Helical" evidence="1">
    <location>
        <begin position="414"/>
        <end position="438"/>
    </location>
</feature>
<comment type="caution">
    <text evidence="3">The sequence shown here is derived from an EMBL/GenBank/DDBJ whole genome shotgun (WGS) entry which is preliminary data.</text>
</comment>
<feature type="transmembrane region" description="Helical" evidence="1">
    <location>
        <begin position="119"/>
        <end position="143"/>
    </location>
</feature>
<dbReference type="Proteomes" id="UP001320831">
    <property type="component" value="Unassembled WGS sequence"/>
</dbReference>
<feature type="transmembrane region" description="Helical" evidence="1">
    <location>
        <begin position="46"/>
        <end position="66"/>
    </location>
</feature>
<feature type="transmembrane region" description="Helical" evidence="1">
    <location>
        <begin position="450"/>
        <end position="470"/>
    </location>
</feature>
<proteinExistence type="predicted"/>
<keyword evidence="2" id="KW-0732">Signal</keyword>
<feature type="transmembrane region" description="Helical" evidence="1">
    <location>
        <begin position="170"/>
        <end position="187"/>
    </location>
</feature>
<keyword evidence="1" id="KW-0472">Membrane</keyword>
<evidence type="ECO:0000256" key="1">
    <source>
        <dbReference type="SAM" id="Phobius"/>
    </source>
</evidence>
<feature type="transmembrane region" description="Helical" evidence="1">
    <location>
        <begin position="272"/>
        <end position="296"/>
    </location>
</feature>
<feature type="transmembrane region" description="Helical" evidence="1">
    <location>
        <begin position="348"/>
        <end position="366"/>
    </location>
</feature>
<name>A0ABT2LT88_9HYPH</name>
<keyword evidence="1" id="KW-1133">Transmembrane helix</keyword>
<protein>
    <recommendedName>
        <fullName evidence="5">Fenitrothion hydrolase</fullName>
    </recommendedName>
</protein>
<accession>A0ABT2LT88</accession>
<evidence type="ECO:0000313" key="4">
    <source>
        <dbReference type="Proteomes" id="UP001320831"/>
    </source>
</evidence>
<sequence>MRFSAARCRAFLSVSGTPFAVLALCGPAFAHASERGHVLLLPTQFYALGGAVAVAASFIALVFLPPRTVAGLGERRLPLANLPIDKRAAVSFLSFVFFTLLLYAGISGSRDPLANPLPLTVWTLLWVGLTLAHGLFGNLWGWLNPWYGPWTLFAHLTGRKTGWLKLPARLGYKPALLLLFAFAWFELIDTAPDDPARLAAAALAYWLFAFAGMCLFGYEAWTGRMEFLSVFFRMLSRLSLFEARKTPKGLRLSLGLPGGKLMEAQPLPPSGVAFLLLGLASVSFDGLMRTFFWLGLIGINPLEFPGRSAVMWQNTLGLLAVFLCLGAAFALATWAGERLAGGREWSRAAGLLVWSIVPIALAYHFSHYLTALLVNGQYALAALSDPFFKGWNLFGTSIAHVDAGMVLGARAAWVIWNAQAAAIVAGHVLAVVLAHAVAYRLYGSVRRASLSQIPMTVLMIGYTVFGLWLLSTPTAG</sequence>
<dbReference type="EMBL" id="JAOCZP010000004">
    <property type="protein sequence ID" value="MCT7376399.1"/>
    <property type="molecule type" value="Genomic_DNA"/>
</dbReference>
<feature type="signal peptide" evidence="2">
    <location>
        <begin position="1"/>
        <end position="32"/>
    </location>
</feature>
<feature type="chain" id="PRO_5047018736" description="Fenitrothion hydrolase" evidence="2">
    <location>
        <begin position="33"/>
        <end position="476"/>
    </location>
</feature>
<evidence type="ECO:0000313" key="3">
    <source>
        <dbReference type="EMBL" id="MCT7376399.1"/>
    </source>
</evidence>
<gene>
    <name evidence="3" type="ORF">N5A92_15295</name>
</gene>
<organism evidence="3 4">
    <name type="scientific">Chelativorans salis</name>
    <dbReference type="NCBI Taxonomy" id="2978478"/>
    <lineage>
        <taxon>Bacteria</taxon>
        <taxon>Pseudomonadati</taxon>
        <taxon>Pseudomonadota</taxon>
        <taxon>Alphaproteobacteria</taxon>
        <taxon>Hyphomicrobiales</taxon>
        <taxon>Phyllobacteriaceae</taxon>
        <taxon>Chelativorans</taxon>
    </lineage>
</organism>
<dbReference type="RefSeq" id="WP_260904286.1">
    <property type="nucleotide sequence ID" value="NZ_JAOCZP010000004.1"/>
</dbReference>
<reference evidence="3 4" key="1">
    <citation type="submission" date="2022-09" db="EMBL/GenBank/DDBJ databases">
        <title>Chelativorans salina sp. nov., a novel slightly halophilic bacterium isolated from a saline lake sediment enrichment.</title>
        <authorList>
            <person name="Gao L."/>
            <person name="Fang B.-Z."/>
            <person name="Li W.-J."/>
        </authorList>
    </citation>
    <scope>NUCLEOTIDE SEQUENCE [LARGE SCALE GENOMIC DNA]</scope>
    <source>
        <strain evidence="3 4">EGI FJ00035</strain>
    </source>
</reference>
<feature type="transmembrane region" description="Helical" evidence="1">
    <location>
        <begin position="199"/>
        <end position="218"/>
    </location>
</feature>
<keyword evidence="4" id="KW-1185">Reference proteome</keyword>
<keyword evidence="1" id="KW-0812">Transmembrane</keyword>
<evidence type="ECO:0008006" key="5">
    <source>
        <dbReference type="Google" id="ProtNLM"/>
    </source>
</evidence>
<feature type="transmembrane region" description="Helical" evidence="1">
    <location>
        <begin position="87"/>
        <end position="107"/>
    </location>
</feature>
<evidence type="ECO:0000256" key="2">
    <source>
        <dbReference type="SAM" id="SignalP"/>
    </source>
</evidence>
<feature type="transmembrane region" description="Helical" evidence="1">
    <location>
        <begin position="316"/>
        <end position="336"/>
    </location>
</feature>